<reference evidence="2 3" key="1">
    <citation type="submission" date="2017-06" db="EMBL/GenBank/DDBJ databases">
        <title>Comparative genomic analysis of Ambrosia Fusariam Clade fungi.</title>
        <authorList>
            <person name="Stajich J.E."/>
            <person name="Carrillo J."/>
            <person name="Kijimoto T."/>
            <person name="Eskalen A."/>
            <person name="O'Donnell K."/>
            <person name="Kasson M."/>
        </authorList>
    </citation>
    <scope>NUCLEOTIDE SEQUENCE [LARGE SCALE GENOMIC DNA]</scope>
    <source>
        <strain evidence="2 3">NRRL62584</strain>
    </source>
</reference>
<comment type="caution">
    <text evidence="2">The sequence shown here is derived from an EMBL/GenBank/DDBJ whole genome shotgun (WGS) entry which is preliminary data.</text>
</comment>
<evidence type="ECO:0000256" key="1">
    <source>
        <dbReference type="SAM" id="MobiDB-lite"/>
    </source>
</evidence>
<evidence type="ECO:0000313" key="3">
    <source>
        <dbReference type="Proteomes" id="UP000288168"/>
    </source>
</evidence>
<dbReference type="EMBL" id="NKCI01000092">
    <property type="protein sequence ID" value="RSL56429.1"/>
    <property type="molecule type" value="Genomic_DNA"/>
</dbReference>
<proteinExistence type="predicted"/>
<evidence type="ECO:0000313" key="2">
    <source>
        <dbReference type="EMBL" id="RSL56429.1"/>
    </source>
</evidence>
<organism evidence="2 3">
    <name type="scientific">Fusarium duplospermum</name>
    <dbReference type="NCBI Taxonomy" id="1325734"/>
    <lineage>
        <taxon>Eukaryota</taxon>
        <taxon>Fungi</taxon>
        <taxon>Dikarya</taxon>
        <taxon>Ascomycota</taxon>
        <taxon>Pezizomycotina</taxon>
        <taxon>Sordariomycetes</taxon>
        <taxon>Hypocreomycetidae</taxon>
        <taxon>Hypocreales</taxon>
        <taxon>Nectriaceae</taxon>
        <taxon>Fusarium</taxon>
        <taxon>Fusarium solani species complex</taxon>
    </lineage>
</organism>
<gene>
    <name evidence="2" type="ORF">CEP54_008827</name>
</gene>
<keyword evidence="3" id="KW-1185">Reference proteome</keyword>
<protein>
    <submittedName>
        <fullName evidence="2">Uncharacterized protein</fullName>
    </submittedName>
</protein>
<accession>A0A428PTL4</accession>
<name>A0A428PTL4_9HYPO</name>
<dbReference type="OrthoDB" id="4955540at2759"/>
<dbReference type="Proteomes" id="UP000288168">
    <property type="component" value="Unassembled WGS sequence"/>
</dbReference>
<sequence length="144" mass="15999">MGLIFIRSEVHDTTTIDGTRQRDPRGLHVTFCYKDQSQTNRGTHVACHGYVTDEGLLSALQTRSRQSRHAFRWRMSAKPLAWRGSVLAFSVGVYCADDATGNITDGENALLSLNSVEPGVNTPPLRSQNNVSDNSSMYQTLLKR</sequence>
<feature type="compositionally biased region" description="Polar residues" evidence="1">
    <location>
        <begin position="124"/>
        <end position="144"/>
    </location>
</feature>
<dbReference type="AlphaFoldDB" id="A0A428PTL4"/>
<feature type="region of interest" description="Disordered" evidence="1">
    <location>
        <begin position="119"/>
        <end position="144"/>
    </location>
</feature>